<keyword evidence="3" id="KW-0378">Hydrolase</keyword>
<dbReference type="Gene3D" id="3.90.1640.10">
    <property type="entry name" value="inorganic pyrophosphatase (n-terminal core)"/>
    <property type="match status" value="1"/>
</dbReference>
<dbReference type="Pfam" id="PF01368">
    <property type="entry name" value="DHH"/>
    <property type="match status" value="1"/>
</dbReference>
<evidence type="ECO:0000259" key="2">
    <source>
        <dbReference type="Pfam" id="PF02272"/>
    </source>
</evidence>
<evidence type="ECO:0000313" key="3">
    <source>
        <dbReference type="EMBL" id="MFC1849952.1"/>
    </source>
</evidence>
<dbReference type="InterPro" id="IPR038763">
    <property type="entry name" value="DHH_sf"/>
</dbReference>
<dbReference type="InterPro" id="IPR003156">
    <property type="entry name" value="DHHA1_dom"/>
</dbReference>
<evidence type="ECO:0000259" key="1">
    <source>
        <dbReference type="Pfam" id="PF01368"/>
    </source>
</evidence>
<feature type="domain" description="DDH" evidence="1">
    <location>
        <begin position="21"/>
        <end position="166"/>
    </location>
</feature>
<dbReference type="EMBL" id="JBHPBY010000068">
    <property type="protein sequence ID" value="MFC1849952.1"/>
    <property type="molecule type" value="Genomic_DNA"/>
</dbReference>
<dbReference type="PANTHER" id="PTHR47618">
    <property type="entry name" value="BIFUNCTIONAL OLIGORIBONUCLEASE AND PAP PHOSPHATASE NRNA"/>
    <property type="match status" value="1"/>
</dbReference>
<dbReference type="GO" id="GO:0008441">
    <property type="term" value="F:3'(2'),5'-bisphosphate nucleotidase activity"/>
    <property type="evidence" value="ECO:0007669"/>
    <property type="project" value="UniProtKB-EC"/>
</dbReference>
<dbReference type="Gene3D" id="3.10.310.30">
    <property type="match status" value="1"/>
</dbReference>
<name>A0ABV6YUR3_UNCC1</name>
<dbReference type="Pfam" id="PF02272">
    <property type="entry name" value="DHHA1"/>
    <property type="match status" value="1"/>
</dbReference>
<feature type="domain" description="DHHA1" evidence="2">
    <location>
        <begin position="227"/>
        <end position="322"/>
    </location>
</feature>
<gene>
    <name evidence="3" type="ORF">ACFL27_07160</name>
</gene>
<evidence type="ECO:0000313" key="4">
    <source>
        <dbReference type="Proteomes" id="UP001594351"/>
    </source>
</evidence>
<dbReference type="PANTHER" id="PTHR47618:SF1">
    <property type="entry name" value="BIFUNCTIONAL OLIGORIBONUCLEASE AND PAP PHOSPHATASE NRNA"/>
    <property type="match status" value="1"/>
</dbReference>
<dbReference type="Proteomes" id="UP001594351">
    <property type="component" value="Unassembled WGS sequence"/>
</dbReference>
<protein>
    <submittedName>
        <fullName evidence="3">Bifunctional oligoribonuclease/PAP phosphatase NrnA</fullName>
        <ecNumber evidence="3">3.1.3.7</ecNumber>
    </submittedName>
</protein>
<dbReference type="InterPro" id="IPR001667">
    <property type="entry name" value="DDH_dom"/>
</dbReference>
<reference evidence="3 4" key="1">
    <citation type="submission" date="2024-09" db="EMBL/GenBank/DDBJ databases">
        <title>Laminarin stimulates single cell rates of sulfate reduction while oxygen inhibits transcriptomic activity in coastal marine sediment.</title>
        <authorList>
            <person name="Lindsay M."/>
            <person name="Orcutt B."/>
            <person name="Emerson D."/>
            <person name="Stepanauskas R."/>
            <person name="D'Angelo T."/>
        </authorList>
    </citation>
    <scope>NUCLEOTIDE SEQUENCE [LARGE SCALE GENOMIC DNA]</scope>
    <source>
        <strain evidence="3">SAG AM-311-K15</strain>
    </source>
</reference>
<dbReference type="SUPFAM" id="SSF64182">
    <property type="entry name" value="DHH phosphoesterases"/>
    <property type="match status" value="1"/>
</dbReference>
<dbReference type="EC" id="3.1.3.7" evidence="3"/>
<comment type="caution">
    <text evidence="3">The sequence shown here is derived from an EMBL/GenBank/DDBJ whole genome shotgun (WGS) entry which is preliminary data.</text>
</comment>
<keyword evidence="4" id="KW-1185">Reference proteome</keyword>
<accession>A0ABV6YUR3</accession>
<proteinExistence type="predicted"/>
<sequence>MLSTKKTRVREILTVVGQKRKILILCHNNPDPDAIGSAFALQTLLQQTLKRKAIIAFGGHIIRAENREFKRRLKIKMTPVQEIDFSRFSIICLVDTQPGAGNNALPRNVVPQIVIDHHQPFRRDTTRCEFYDILPEYGSTATIITQYLIDLNLEVDKRVATALFYGLKTDTNNLLRSKNKADLDVFNYLFPKVALKTLGAIEHPAVPHTYYLQLDNALQNSHQYKDVLISHMGRLYNPDGVAEMAEFLLRMENIRWSLCLGEFNQHLYLSVRTSRRGWYAGNIAGRILKGIGSGGGHEKTAGGSVDLRDRSPHEISRISQKIIDRFLKIVNISPDIKKPLLKKK</sequence>
<organism evidence="3 4">
    <name type="scientific">candidate division CSSED10-310 bacterium</name>
    <dbReference type="NCBI Taxonomy" id="2855610"/>
    <lineage>
        <taxon>Bacteria</taxon>
        <taxon>Bacteria division CSSED10-310</taxon>
    </lineage>
</organism>
<dbReference type="InterPro" id="IPR051319">
    <property type="entry name" value="Oligoribo/pAp-PDE_c-di-AMP_PDE"/>
</dbReference>